<accession>A0ABN8EFP0</accession>
<protein>
    <submittedName>
        <fullName evidence="1">Uncharacterized protein</fullName>
    </submittedName>
</protein>
<name>A0ABN8EFP0_CHISP</name>
<dbReference type="EMBL" id="OU963908">
    <property type="protein sequence ID" value="CAH0675440.1"/>
    <property type="molecule type" value="Genomic_DNA"/>
</dbReference>
<reference evidence="1" key="1">
    <citation type="submission" date="2021-12" db="EMBL/GenBank/DDBJ databases">
        <authorList>
            <person name="King R."/>
        </authorList>
    </citation>
    <scope>NUCLEOTIDE SEQUENCE</scope>
</reference>
<organism evidence="1 2">
    <name type="scientific">Chilo suppressalis</name>
    <name type="common">Asiatic rice borer moth</name>
    <dbReference type="NCBI Taxonomy" id="168631"/>
    <lineage>
        <taxon>Eukaryota</taxon>
        <taxon>Metazoa</taxon>
        <taxon>Ecdysozoa</taxon>
        <taxon>Arthropoda</taxon>
        <taxon>Hexapoda</taxon>
        <taxon>Insecta</taxon>
        <taxon>Pterygota</taxon>
        <taxon>Neoptera</taxon>
        <taxon>Endopterygota</taxon>
        <taxon>Lepidoptera</taxon>
        <taxon>Glossata</taxon>
        <taxon>Ditrysia</taxon>
        <taxon>Pyraloidea</taxon>
        <taxon>Crambidae</taxon>
        <taxon>Crambinae</taxon>
        <taxon>Chilo</taxon>
    </lineage>
</organism>
<proteinExistence type="predicted"/>
<evidence type="ECO:0000313" key="2">
    <source>
        <dbReference type="Proteomes" id="UP001153292"/>
    </source>
</evidence>
<sequence length="337" mass="38521">MDHLPACAALRQPGTVIVRIKMEVASCCSGSGPCLVRHCPKFVHRPSGCERCSRTRLVSQYSDCDSGIVEKCRPYKSSSARSRYVNVCATVCLLLLVGGLSPRSSAAPHRTRNMERQKRAADDENYLWRYPCSYNATNPKPYLPKDAKHVAQQAKDVYEQAASYKDQFTKLHSFDTFENLLKEWKDDWLRKFPWFREEVLPKTKVLFQRVPDEYVVDLMANIDDVLPPMYKGLKMIMASLHKLSLSLKNDGISSDEELAGYISTTMNNVGAVLCYFYDLMKARNLEIFPVYDSEIPDINKSNKLELGLYIYRDTLNYLEYIAQVFETMSETNLPPTA</sequence>
<keyword evidence="2" id="KW-1185">Reference proteome</keyword>
<evidence type="ECO:0000313" key="1">
    <source>
        <dbReference type="EMBL" id="CAH0675440.1"/>
    </source>
</evidence>
<gene>
    <name evidence="1" type="ORF">CHILSU_LOCUS2878</name>
</gene>
<dbReference type="Proteomes" id="UP001153292">
    <property type="component" value="Chromosome 15"/>
</dbReference>